<name>T1HS60_RHOPR</name>
<dbReference type="HOGENOM" id="CLU_1275086_0_0_1"/>
<dbReference type="eggNOG" id="ENOG502SARM">
    <property type="taxonomic scope" value="Eukaryota"/>
</dbReference>
<dbReference type="EMBL" id="ACPB03029776">
    <property type="status" value="NOT_ANNOTATED_CDS"/>
    <property type="molecule type" value="Genomic_DNA"/>
</dbReference>
<accession>T1HS60</accession>
<proteinExistence type="predicted"/>
<evidence type="ECO:0008006" key="3">
    <source>
        <dbReference type="Google" id="ProtNLM"/>
    </source>
</evidence>
<dbReference type="VEuPathDB" id="VectorBase:RPRC006880"/>
<sequence length="217" mass="25112">VSERTPNSSVNVRVIWCTTDISLPELEYIANHLEPDECWKLTIILHSTSFELTNELDKNQQPVLADVNCLEQLLHWNSQPNEGFDKTHAILAHRLRQINRRDLSNWLTKTVFEELGKDLNKSLSNDILFNYLISSTTDSSFVDFFGNYSDRLVLESTLWKPYDTVLSVVVVLLLITLIWLTCLTLIKTKISYESQSKNFINKDVEQGYPLLKEDTLF</sequence>
<keyword evidence="2" id="KW-1185">Reference proteome</keyword>
<dbReference type="Proteomes" id="UP000015103">
    <property type="component" value="Unassembled WGS sequence"/>
</dbReference>
<dbReference type="InParanoid" id="T1HS60"/>
<evidence type="ECO:0000313" key="2">
    <source>
        <dbReference type="Proteomes" id="UP000015103"/>
    </source>
</evidence>
<reference evidence="1" key="1">
    <citation type="submission" date="2015-05" db="UniProtKB">
        <authorList>
            <consortium name="EnsemblMetazoa"/>
        </authorList>
    </citation>
    <scope>IDENTIFICATION</scope>
</reference>
<dbReference type="STRING" id="13249.T1HS60"/>
<dbReference type="EnsemblMetazoa" id="RPRC006880-RA">
    <property type="protein sequence ID" value="RPRC006880-PA"/>
    <property type="gene ID" value="RPRC006880"/>
</dbReference>
<dbReference type="AlphaFoldDB" id="T1HS60"/>
<evidence type="ECO:0000313" key="1">
    <source>
        <dbReference type="EnsemblMetazoa" id="RPRC006880-PA"/>
    </source>
</evidence>
<organism evidence="1 2">
    <name type="scientific">Rhodnius prolixus</name>
    <name type="common">Triatomid bug</name>
    <dbReference type="NCBI Taxonomy" id="13249"/>
    <lineage>
        <taxon>Eukaryota</taxon>
        <taxon>Metazoa</taxon>
        <taxon>Ecdysozoa</taxon>
        <taxon>Arthropoda</taxon>
        <taxon>Hexapoda</taxon>
        <taxon>Insecta</taxon>
        <taxon>Pterygota</taxon>
        <taxon>Neoptera</taxon>
        <taxon>Paraneoptera</taxon>
        <taxon>Hemiptera</taxon>
        <taxon>Heteroptera</taxon>
        <taxon>Panheteroptera</taxon>
        <taxon>Cimicomorpha</taxon>
        <taxon>Reduviidae</taxon>
        <taxon>Triatominae</taxon>
        <taxon>Rhodnius</taxon>
    </lineage>
</organism>
<dbReference type="OMA" id="HEILTHR"/>
<protein>
    <recommendedName>
        <fullName evidence="3">Death domain-containing protein</fullName>
    </recommendedName>
</protein>